<gene>
    <name evidence="11" type="ORF">B9Z65_7465</name>
</gene>
<feature type="transmembrane region" description="Helical" evidence="8">
    <location>
        <begin position="646"/>
        <end position="665"/>
    </location>
</feature>
<organism evidence="11 12">
    <name type="scientific">Elsinoe australis</name>
    <dbReference type="NCBI Taxonomy" id="40998"/>
    <lineage>
        <taxon>Eukaryota</taxon>
        <taxon>Fungi</taxon>
        <taxon>Dikarya</taxon>
        <taxon>Ascomycota</taxon>
        <taxon>Pezizomycotina</taxon>
        <taxon>Dothideomycetes</taxon>
        <taxon>Dothideomycetidae</taxon>
        <taxon>Myriangiales</taxon>
        <taxon>Elsinoaceae</taxon>
        <taxon>Elsinoe</taxon>
    </lineage>
</organism>
<accession>A0A2P7YC74</accession>
<evidence type="ECO:0000256" key="9">
    <source>
        <dbReference type="SAM" id="SignalP"/>
    </source>
</evidence>
<evidence type="ECO:0000313" key="12">
    <source>
        <dbReference type="Proteomes" id="UP000243723"/>
    </source>
</evidence>
<evidence type="ECO:0000259" key="10">
    <source>
        <dbReference type="SMART" id="SM01320"/>
    </source>
</evidence>
<dbReference type="InterPro" id="IPR010308">
    <property type="entry name" value="TRP_C"/>
</dbReference>
<keyword evidence="5 8" id="KW-1133">Transmembrane helix</keyword>
<evidence type="ECO:0000256" key="1">
    <source>
        <dbReference type="ARBA" id="ARBA00004141"/>
    </source>
</evidence>
<proteinExistence type="inferred from homology"/>
<dbReference type="Proteomes" id="UP000243723">
    <property type="component" value="Unassembled WGS sequence"/>
</dbReference>
<feature type="transmembrane region" description="Helical" evidence="8">
    <location>
        <begin position="616"/>
        <end position="634"/>
    </location>
</feature>
<comment type="caution">
    <text evidence="11">The sequence shown here is derived from an EMBL/GenBank/DDBJ whole genome shotgun (WGS) entry which is preliminary data.</text>
</comment>
<evidence type="ECO:0000256" key="7">
    <source>
        <dbReference type="SAM" id="MobiDB-lite"/>
    </source>
</evidence>
<feature type="transmembrane region" description="Helical" evidence="8">
    <location>
        <begin position="446"/>
        <end position="471"/>
    </location>
</feature>
<feature type="transmembrane region" description="Helical" evidence="8">
    <location>
        <begin position="227"/>
        <end position="250"/>
    </location>
</feature>
<feature type="transmembrane region" description="Helical" evidence="8">
    <location>
        <begin position="590"/>
        <end position="610"/>
    </location>
</feature>
<evidence type="ECO:0000256" key="6">
    <source>
        <dbReference type="ARBA" id="ARBA00023136"/>
    </source>
</evidence>
<protein>
    <submittedName>
        <fullName evidence="11">Flavin carrier protein 2</fullName>
    </submittedName>
</protein>
<dbReference type="SMART" id="SM01320">
    <property type="entry name" value="TRP_N"/>
    <property type="match status" value="1"/>
</dbReference>
<dbReference type="Pfam" id="PF14558">
    <property type="entry name" value="TRP_N"/>
    <property type="match status" value="1"/>
</dbReference>
<evidence type="ECO:0000256" key="5">
    <source>
        <dbReference type="ARBA" id="ARBA00022989"/>
    </source>
</evidence>
<feature type="compositionally biased region" description="Polar residues" evidence="7">
    <location>
        <begin position="861"/>
        <end position="887"/>
    </location>
</feature>
<sequence>MGIMALLSLLLLPAVFAQNMQTTNGIRYVSITDSTTNQQVLVPDDRKPALYTGNFGDCLGSSLINVTRFDASYYADNMTIMFHLAGTTALQQESLMMYIGVYAYGESRFDLIFNPCSANIASLCPARSNTTIEANGLIPVSQSDVAGIPNIALSIPDFEGQAILRIFSNSTQSEIGCYSAVVTNGSSFSQPASVGTILGLLTLVAIIASFAAAMYGDSIPVMRNHYAHSLSVGVVFSVFQHIFFTGALSMNWPSVLVAFWSNFAWSAGMINTASMQNSINRLVGNDLGNTSQVGAAGSGTTQTNLGGGFDLATLYKRGANEWITRDLTYDIFSDDPLTLLKRQTVGYQFEQALQKRALVNSTTGYSWYGQPVPEGLPLPGNYSGFAGTLGQQSIRASNAFMTGFLWLIVLLILVAASVIAFKWALEGLIRSRVLKEDRLALFRSNWIAFTIAATLRTCFIAFFMIMFLTMFQFTYQSSAGPKAIAAIVFIVFFVGTIMVLGYAYYYRFKTITMKSNDHEMANIPTTKLKRVSASLQSLIHKDASGRSKFFPVAIFHVLSDLGREPHSIHEDEDYVKKFGWLAARFRRSRWWFFGTWSIYEFIRACFYAGASGHPKTQVFGLLVVEIAAFALFIWARPFEGQRLNVLVVYLLGFSKVTSVALSAAFDVSFNLPRILATVIGIIIIVIQGLLTIVTVVAILVGAASTWMSIRRNVPKDEFKPKKWRNLRERYFAHIERTAREMPRPVKEKPQPMKTPPLPNGPYFQVSSVRRMNKIEDEDRDFAAEMRLDPSASYLSLDSRNFSPASRKFSPMGEASPNGPTRAVSAASSVAIRSNLPRGARGHRPSWSIHEPTDDDRVITPVNMNQSVPEDNTLKSPITTSSTPNFSRLPSRAGLVSGLSIPKLRGVRSMDTVRSADLIRSESPVQDVPAPKVRPRSGTWASSRGPSQGPSRNATPSGSVFNMDRNSTGTAPPEDGPAPPISPIKFPRPLSMGNALMAPAEEKDEELAQQNSRQ</sequence>
<evidence type="ECO:0000256" key="8">
    <source>
        <dbReference type="SAM" id="Phobius"/>
    </source>
</evidence>
<dbReference type="GO" id="GO:0055085">
    <property type="term" value="P:transmembrane transport"/>
    <property type="evidence" value="ECO:0007669"/>
    <property type="project" value="TreeGrafter"/>
</dbReference>
<name>A0A2P7YC74_9PEZI</name>
<dbReference type="OrthoDB" id="5377623at2759"/>
<dbReference type="GO" id="GO:0016020">
    <property type="term" value="C:membrane"/>
    <property type="evidence" value="ECO:0007669"/>
    <property type="project" value="UniProtKB-SubCell"/>
</dbReference>
<keyword evidence="6 8" id="KW-0472">Membrane</keyword>
<feature type="region of interest" description="Disordered" evidence="7">
    <location>
        <begin position="917"/>
        <end position="1013"/>
    </location>
</feature>
<dbReference type="STRING" id="40998.A0A2P7YC74"/>
<feature type="chain" id="PRO_5015192664" evidence="9">
    <location>
        <begin position="18"/>
        <end position="1013"/>
    </location>
</feature>
<keyword evidence="3 8" id="KW-0812">Transmembrane</keyword>
<dbReference type="Pfam" id="PF06011">
    <property type="entry name" value="TRP"/>
    <property type="match status" value="1"/>
</dbReference>
<feature type="signal peptide" evidence="9">
    <location>
        <begin position="1"/>
        <end position="17"/>
    </location>
</feature>
<comment type="subcellular location">
    <subcellularLocation>
        <location evidence="1">Membrane</location>
        <topology evidence="1">Multi-pass membrane protein</topology>
    </subcellularLocation>
</comment>
<dbReference type="PANTHER" id="PTHR31145">
    <property type="entry name" value="INTEGRAL MEMBRANE PROTEIN (AFU_ORTHOLOGUE AFUA_7G01610)"/>
    <property type="match status" value="1"/>
</dbReference>
<feature type="transmembrane region" description="Helical" evidence="8">
    <location>
        <begin position="194"/>
        <end position="215"/>
    </location>
</feature>
<dbReference type="AlphaFoldDB" id="A0A2P7YC74"/>
<feature type="transmembrane region" description="Helical" evidence="8">
    <location>
        <begin position="404"/>
        <end position="425"/>
    </location>
</feature>
<reference evidence="11 12" key="1">
    <citation type="submission" date="2017-05" db="EMBL/GenBank/DDBJ databases">
        <title>Draft genome sequence of Elsinoe australis.</title>
        <authorList>
            <person name="Cheng Q."/>
        </authorList>
    </citation>
    <scope>NUCLEOTIDE SEQUENCE [LARGE SCALE GENOMIC DNA]</scope>
    <source>
        <strain evidence="11 12">NL1</strain>
    </source>
</reference>
<feature type="region of interest" description="Disordered" evidence="7">
    <location>
        <begin position="742"/>
        <end position="762"/>
    </location>
</feature>
<feature type="compositionally biased region" description="Polar residues" evidence="7">
    <location>
        <begin position="938"/>
        <end position="969"/>
    </location>
</feature>
<keyword evidence="4 9" id="KW-0732">Signal</keyword>
<evidence type="ECO:0000256" key="3">
    <source>
        <dbReference type="ARBA" id="ARBA00022692"/>
    </source>
</evidence>
<dbReference type="InterPro" id="IPR040241">
    <property type="entry name" value="TRP_Flc/Pkd2-like"/>
</dbReference>
<dbReference type="GO" id="GO:0009272">
    <property type="term" value="P:fungal-type cell wall biogenesis"/>
    <property type="evidence" value="ECO:0007669"/>
    <property type="project" value="TreeGrafter"/>
</dbReference>
<dbReference type="PANTHER" id="PTHR31145:SF7">
    <property type="entry name" value="TRP-LIKE ION CHANNEL"/>
    <property type="match status" value="1"/>
</dbReference>
<evidence type="ECO:0000313" key="11">
    <source>
        <dbReference type="EMBL" id="PSK33578.1"/>
    </source>
</evidence>
<feature type="transmembrane region" description="Helical" evidence="8">
    <location>
        <begin position="483"/>
        <end position="505"/>
    </location>
</feature>
<evidence type="ECO:0000256" key="4">
    <source>
        <dbReference type="ARBA" id="ARBA00022729"/>
    </source>
</evidence>
<comment type="similarity">
    <text evidence="2">Belongs to the transient receptor potential (TRP) ion channel family.</text>
</comment>
<keyword evidence="12" id="KW-1185">Reference proteome</keyword>
<feature type="domain" description="ML-like" evidence="10">
    <location>
        <begin position="48"/>
        <end position="189"/>
    </location>
</feature>
<feature type="region of interest" description="Disordered" evidence="7">
    <location>
        <begin position="805"/>
        <end position="891"/>
    </location>
</feature>
<feature type="transmembrane region" description="Helical" evidence="8">
    <location>
        <begin position="677"/>
        <end position="702"/>
    </location>
</feature>
<dbReference type="EMBL" id="NHZQ01000448">
    <property type="protein sequence ID" value="PSK33578.1"/>
    <property type="molecule type" value="Genomic_DNA"/>
</dbReference>
<feature type="compositionally biased region" description="Low complexity" evidence="7">
    <location>
        <begin position="821"/>
        <end position="833"/>
    </location>
</feature>
<evidence type="ECO:0000256" key="2">
    <source>
        <dbReference type="ARBA" id="ARBA00010642"/>
    </source>
</evidence>
<dbReference type="InterPro" id="IPR032800">
    <property type="entry name" value="TRP_N"/>
</dbReference>